<dbReference type="EMBL" id="LR746272">
    <property type="protein sequence ID" value="CAA7401240.1"/>
    <property type="molecule type" value="Genomic_DNA"/>
</dbReference>
<keyword evidence="3" id="KW-1185">Reference proteome</keyword>
<gene>
    <name evidence="2" type="ORF">SI8410_09011918</name>
</gene>
<dbReference type="AlphaFoldDB" id="A0A7I8KTW9"/>
<accession>A0A7I8KTW9</accession>
<feature type="region of interest" description="Disordered" evidence="1">
    <location>
        <begin position="103"/>
        <end position="122"/>
    </location>
</feature>
<organism evidence="2 3">
    <name type="scientific">Spirodela intermedia</name>
    <name type="common">Intermediate duckweed</name>
    <dbReference type="NCBI Taxonomy" id="51605"/>
    <lineage>
        <taxon>Eukaryota</taxon>
        <taxon>Viridiplantae</taxon>
        <taxon>Streptophyta</taxon>
        <taxon>Embryophyta</taxon>
        <taxon>Tracheophyta</taxon>
        <taxon>Spermatophyta</taxon>
        <taxon>Magnoliopsida</taxon>
        <taxon>Liliopsida</taxon>
        <taxon>Araceae</taxon>
        <taxon>Lemnoideae</taxon>
        <taxon>Spirodela</taxon>
    </lineage>
</organism>
<reference evidence="2" key="1">
    <citation type="submission" date="2020-02" db="EMBL/GenBank/DDBJ databases">
        <authorList>
            <person name="Scholz U."/>
            <person name="Mascher M."/>
            <person name="Fiebig A."/>
        </authorList>
    </citation>
    <scope>NUCLEOTIDE SEQUENCE</scope>
</reference>
<dbReference type="OrthoDB" id="1536506at2759"/>
<proteinExistence type="predicted"/>
<evidence type="ECO:0000313" key="3">
    <source>
        <dbReference type="Proteomes" id="UP000663760"/>
    </source>
</evidence>
<evidence type="ECO:0000313" key="2">
    <source>
        <dbReference type="EMBL" id="CAA7401240.1"/>
    </source>
</evidence>
<dbReference type="Proteomes" id="UP000663760">
    <property type="component" value="Chromosome 9"/>
</dbReference>
<evidence type="ECO:0000256" key="1">
    <source>
        <dbReference type="SAM" id="MobiDB-lite"/>
    </source>
</evidence>
<name>A0A7I8KTW9_SPIIN</name>
<protein>
    <submittedName>
        <fullName evidence="2">Uncharacterized protein</fullName>
    </submittedName>
</protein>
<sequence>MTSGLRISCVRMLGPREEKAATLGALREGPVTVPRKRMVALRIWLPAFFPTMVAGTRWASATSSSPLSSVLARIMPAPPASFTALPFSTRALEPRSQRTIFPATFSGSRRPLMHSRLPQSPA</sequence>